<dbReference type="RefSeq" id="WP_217069612.1">
    <property type="nucleotide sequence ID" value="NZ_JAHQCS010000185.1"/>
</dbReference>
<dbReference type="Pfam" id="PF01370">
    <property type="entry name" value="Epimerase"/>
    <property type="match status" value="1"/>
</dbReference>
<dbReference type="InterPro" id="IPR001509">
    <property type="entry name" value="Epimerase_deHydtase"/>
</dbReference>
<name>A0ABS6JPP5_9BACI</name>
<dbReference type="Proteomes" id="UP000784880">
    <property type="component" value="Unassembled WGS sequence"/>
</dbReference>
<evidence type="ECO:0000259" key="1">
    <source>
        <dbReference type="Pfam" id="PF01370"/>
    </source>
</evidence>
<proteinExistence type="predicted"/>
<evidence type="ECO:0000313" key="2">
    <source>
        <dbReference type="EMBL" id="MBU9714787.1"/>
    </source>
</evidence>
<feature type="domain" description="NAD-dependent epimerase/dehydratase" evidence="1">
    <location>
        <begin position="5"/>
        <end position="64"/>
    </location>
</feature>
<sequence length="299" mass="33811">MKRKILVLGGTRFFGKRLVHKLIENGDEITVATRGETEDDFGNTVTRIKVDRFDKESMKEAFSHGEIIWDVIYDQICFAPDDAKDSCEIFKGRVKKYVLTSTMAVYPFDDSASEKKVEKDFDPYSVSVKDGRMGAFDYAEGKRLAEAVFFQEASFPVIAARPPIVLGLDDYTERLHYYVRKVLQEEAIGIDPLDKKISFVDSDDLAQFLFWAGFNDLVGPVNTSAPDYVSLGDMIHLIEEKLKKKAHVVVPKTKEENSPMNFPVSIYQDVSVAEAAGYSFKPLSEWFEPLIEAIIASEK</sequence>
<evidence type="ECO:0000313" key="3">
    <source>
        <dbReference type="Proteomes" id="UP000784880"/>
    </source>
</evidence>
<comment type="caution">
    <text evidence="2">The sequence shown here is derived from an EMBL/GenBank/DDBJ whole genome shotgun (WGS) entry which is preliminary data.</text>
</comment>
<protein>
    <submittedName>
        <fullName evidence="2">NAD-dependent epimerase/dehydratase family protein</fullName>
    </submittedName>
</protein>
<organism evidence="2 3">
    <name type="scientific">Evansella tamaricis</name>
    <dbReference type="NCBI Taxonomy" id="2069301"/>
    <lineage>
        <taxon>Bacteria</taxon>
        <taxon>Bacillati</taxon>
        <taxon>Bacillota</taxon>
        <taxon>Bacilli</taxon>
        <taxon>Bacillales</taxon>
        <taxon>Bacillaceae</taxon>
        <taxon>Evansella</taxon>
    </lineage>
</organism>
<gene>
    <name evidence="2" type="ORF">KS419_23870</name>
</gene>
<dbReference type="InterPro" id="IPR051783">
    <property type="entry name" value="NAD(P)-dependent_oxidoreduct"/>
</dbReference>
<dbReference type="EMBL" id="JAHQCS010000185">
    <property type="protein sequence ID" value="MBU9714787.1"/>
    <property type="molecule type" value="Genomic_DNA"/>
</dbReference>
<dbReference type="PANTHER" id="PTHR48079:SF6">
    <property type="entry name" value="NAD(P)-BINDING DOMAIN-CONTAINING PROTEIN-RELATED"/>
    <property type="match status" value="1"/>
</dbReference>
<reference evidence="2 3" key="1">
    <citation type="submission" date="2021-06" db="EMBL/GenBank/DDBJ databases">
        <title>Bacillus sp. RD4P76, an endophyte from a halophyte.</title>
        <authorList>
            <person name="Sun J.-Q."/>
        </authorList>
    </citation>
    <scope>NUCLEOTIDE SEQUENCE [LARGE SCALE GENOMIC DNA]</scope>
    <source>
        <strain evidence="2 3">CGMCC 1.15917</strain>
    </source>
</reference>
<keyword evidence="3" id="KW-1185">Reference proteome</keyword>
<accession>A0ABS6JPP5</accession>
<dbReference type="PANTHER" id="PTHR48079">
    <property type="entry name" value="PROTEIN YEEZ"/>
    <property type="match status" value="1"/>
</dbReference>